<proteinExistence type="predicted"/>
<protein>
    <submittedName>
        <fullName evidence="1">Retrovirus-related Pol polyprotein from transposon RE1</fullName>
    </submittedName>
</protein>
<dbReference type="CDD" id="cd09272">
    <property type="entry name" value="RNase_HI_RT_Ty1"/>
    <property type="match status" value="1"/>
</dbReference>
<evidence type="ECO:0000313" key="1">
    <source>
        <dbReference type="EMBL" id="KAL0367182.1"/>
    </source>
</evidence>
<organism evidence="1">
    <name type="scientific">Sesamum radiatum</name>
    <name type="common">Black benniseed</name>
    <dbReference type="NCBI Taxonomy" id="300843"/>
    <lineage>
        <taxon>Eukaryota</taxon>
        <taxon>Viridiplantae</taxon>
        <taxon>Streptophyta</taxon>
        <taxon>Embryophyta</taxon>
        <taxon>Tracheophyta</taxon>
        <taxon>Spermatophyta</taxon>
        <taxon>Magnoliopsida</taxon>
        <taxon>eudicotyledons</taxon>
        <taxon>Gunneridae</taxon>
        <taxon>Pentapetalae</taxon>
        <taxon>asterids</taxon>
        <taxon>lamiids</taxon>
        <taxon>Lamiales</taxon>
        <taxon>Pedaliaceae</taxon>
        <taxon>Sesamum</taxon>
    </lineage>
</organism>
<accession>A0AAW2QH21</accession>
<reference evidence="1" key="2">
    <citation type="journal article" date="2024" name="Plant">
        <title>Genomic evolution and insights into agronomic trait innovations of Sesamum species.</title>
        <authorList>
            <person name="Miao H."/>
            <person name="Wang L."/>
            <person name="Qu L."/>
            <person name="Liu H."/>
            <person name="Sun Y."/>
            <person name="Le M."/>
            <person name="Wang Q."/>
            <person name="Wei S."/>
            <person name="Zheng Y."/>
            <person name="Lin W."/>
            <person name="Duan Y."/>
            <person name="Cao H."/>
            <person name="Xiong S."/>
            <person name="Wang X."/>
            <person name="Wei L."/>
            <person name="Li C."/>
            <person name="Ma Q."/>
            <person name="Ju M."/>
            <person name="Zhao R."/>
            <person name="Li G."/>
            <person name="Mu C."/>
            <person name="Tian Q."/>
            <person name="Mei H."/>
            <person name="Zhang T."/>
            <person name="Gao T."/>
            <person name="Zhang H."/>
        </authorList>
    </citation>
    <scope>NUCLEOTIDE SEQUENCE</scope>
    <source>
        <strain evidence="1">G02</strain>
    </source>
</reference>
<sequence length="164" mass="18651">MDSHRSLTGYCIFLGPTLISWKSKKQTTVARSTAEAEYRSMGTTACELQRISYLLHDFQLFVPTPIPLYCDNQATAHIVANLVFHERKKHLEIDCHLIRDKFKAVFLIPSYIPRRLQLADMFTKLLPHAVFSVALPKMGLVSFSQVHLEGDEKIHACLSSICTM</sequence>
<dbReference type="InterPro" id="IPR043502">
    <property type="entry name" value="DNA/RNA_pol_sf"/>
</dbReference>
<dbReference type="EMBL" id="JACGWJ010000015">
    <property type="protein sequence ID" value="KAL0367182.1"/>
    <property type="molecule type" value="Genomic_DNA"/>
</dbReference>
<gene>
    <name evidence="1" type="ORF">Sradi_3608300</name>
</gene>
<dbReference type="AlphaFoldDB" id="A0AAW2QH21"/>
<dbReference type="PANTHER" id="PTHR11439:SF465">
    <property type="entry name" value="REVERSE TRANSCRIPTASE TY1_COPIA-TYPE DOMAIN-CONTAINING PROTEIN"/>
    <property type="match status" value="1"/>
</dbReference>
<dbReference type="SUPFAM" id="SSF56672">
    <property type="entry name" value="DNA/RNA polymerases"/>
    <property type="match status" value="1"/>
</dbReference>
<dbReference type="PANTHER" id="PTHR11439">
    <property type="entry name" value="GAG-POL-RELATED RETROTRANSPOSON"/>
    <property type="match status" value="1"/>
</dbReference>
<reference evidence="1" key="1">
    <citation type="submission" date="2020-06" db="EMBL/GenBank/DDBJ databases">
        <authorList>
            <person name="Li T."/>
            <person name="Hu X."/>
            <person name="Zhang T."/>
            <person name="Song X."/>
            <person name="Zhang H."/>
            <person name="Dai N."/>
            <person name="Sheng W."/>
            <person name="Hou X."/>
            <person name="Wei L."/>
        </authorList>
    </citation>
    <scope>NUCLEOTIDE SEQUENCE</scope>
    <source>
        <strain evidence="1">G02</strain>
        <tissue evidence="1">Leaf</tissue>
    </source>
</reference>
<comment type="caution">
    <text evidence="1">The sequence shown here is derived from an EMBL/GenBank/DDBJ whole genome shotgun (WGS) entry which is preliminary data.</text>
</comment>
<name>A0AAW2QH21_SESRA</name>